<evidence type="ECO:0000256" key="7">
    <source>
        <dbReference type="ARBA" id="ARBA00022618"/>
    </source>
</evidence>
<comment type="function">
    <text evidence="12">Part of the ABC transporter FtsEX involved in cellular division.</text>
</comment>
<feature type="transmembrane region" description="Helical" evidence="13">
    <location>
        <begin position="67"/>
        <end position="87"/>
    </location>
</feature>
<evidence type="ECO:0000256" key="13">
    <source>
        <dbReference type="SAM" id="Phobius"/>
    </source>
</evidence>
<evidence type="ECO:0000256" key="1">
    <source>
        <dbReference type="ARBA" id="ARBA00004429"/>
    </source>
</evidence>
<dbReference type="InterPro" id="IPR003838">
    <property type="entry name" value="ABC3_permease_C"/>
</dbReference>
<keyword evidence="6 12" id="KW-0997">Cell inner membrane</keyword>
<comment type="subcellular location">
    <subcellularLocation>
        <location evidence="1">Cell inner membrane</location>
        <topology evidence="1">Multi-pass membrane protein</topology>
    </subcellularLocation>
</comment>
<dbReference type="EMBL" id="JASXSV010000017">
    <property type="protein sequence ID" value="MDP0589589.1"/>
    <property type="molecule type" value="Genomic_DNA"/>
</dbReference>
<dbReference type="PIRSF" id="PIRSF003097">
    <property type="entry name" value="FtsX"/>
    <property type="match status" value="1"/>
</dbReference>
<keyword evidence="9 13" id="KW-1133">Transmembrane helix</keyword>
<dbReference type="Proteomes" id="UP001178148">
    <property type="component" value="Unassembled WGS sequence"/>
</dbReference>
<keyword evidence="11 12" id="KW-0131">Cell cycle</keyword>
<evidence type="ECO:0000259" key="14">
    <source>
        <dbReference type="Pfam" id="PF02687"/>
    </source>
</evidence>
<organism evidence="16 17">
    <name type="scientific">Candidatus Endonucleibacter bathymodioli</name>
    <dbReference type="NCBI Taxonomy" id="539814"/>
    <lineage>
        <taxon>Bacteria</taxon>
        <taxon>Pseudomonadati</taxon>
        <taxon>Pseudomonadota</taxon>
        <taxon>Gammaproteobacteria</taxon>
        <taxon>Oceanospirillales</taxon>
        <taxon>Endozoicomonadaceae</taxon>
        <taxon>Candidatus Endonucleibacter</taxon>
    </lineage>
</organism>
<dbReference type="Gene3D" id="3.30.70.3040">
    <property type="match status" value="1"/>
</dbReference>
<evidence type="ECO:0000256" key="5">
    <source>
        <dbReference type="ARBA" id="ARBA00022475"/>
    </source>
</evidence>
<dbReference type="AlphaFoldDB" id="A0AA90STJ9"/>
<keyword evidence="8 13" id="KW-0812">Transmembrane</keyword>
<feature type="domain" description="FtsX extracellular" evidence="15">
    <location>
        <begin position="102"/>
        <end position="193"/>
    </location>
</feature>
<protein>
    <recommendedName>
        <fullName evidence="4 12">Cell division protein FtsX</fullName>
    </recommendedName>
</protein>
<dbReference type="NCBIfam" id="TIGR00439">
    <property type="entry name" value="FtsX_Gneg"/>
    <property type="match status" value="1"/>
</dbReference>
<feature type="domain" description="ABC3 transporter permease C-terminal" evidence="14">
    <location>
        <begin position="218"/>
        <end position="336"/>
    </location>
</feature>
<keyword evidence="17" id="KW-1185">Reference proteome</keyword>
<feature type="transmembrane region" description="Helical" evidence="13">
    <location>
        <begin position="263"/>
        <end position="293"/>
    </location>
</feature>
<evidence type="ECO:0000256" key="4">
    <source>
        <dbReference type="ARBA" id="ARBA00021907"/>
    </source>
</evidence>
<dbReference type="Pfam" id="PF18075">
    <property type="entry name" value="FtsX_ECD"/>
    <property type="match status" value="1"/>
</dbReference>
<evidence type="ECO:0000313" key="17">
    <source>
        <dbReference type="Proteomes" id="UP001178148"/>
    </source>
</evidence>
<evidence type="ECO:0000259" key="15">
    <source>
        <dbReference type="Pfam" id="PF18075"/>
    </source>
</evidence>
<dbReference type="GO" id="GO:0005886">
    <property type="term" value="C:plasma membrane"/>
    <property type="evidence" value="ECO:0007669"/>
    <property type="project" value="UniProtKB-SubCell"/>
</dbReference>
<reference evidence="16 17" key="1">
    <citation type="journal article" date="2023" name="bioRxiv">
        <title>An intranuclear bacterial parasite of deep-sea mussels expresses apoptosis inhibitors acquired from its host.</title>
        <authorList>
            <person name="Gonzalez Porras M.A."/>
            <person name="Assie A."/>
            <person name="Tietjen M."/>
            <person name="Violette M."/>
            <person name="Kleiner M."/>
            <person name="Gruber-Vodicka H."/>
            <person name="Dubilier N."/>
            <person name="Leisch N."/>
        </authorList>
    </citation>
    <scope>NUCLEOTIDE SEQUENCE [LARGE SCALE GENOMIC DNA]</scope>
    <source>
        <strain evidence="16">IAP13</strain>
    </source>
</reference>
<evidence type="ECO:0000256" key="12">
    <source>
        <dbReference type="PIRNR" id="PIRNR003097"/>
    </source>
</evidence>
<evidence type="ECO:0000256" key="6">
    <source>
        <dbReference type="ARBA" id="ARBA00022519"/>
    </source>
</evidence>
<evidence type="ECO:0000256" key="11">
    <source>
        <dbReference type="ARBA" id="ARBA00023306"/>
    </source>
</evidence>
<name>A0AA90STJ9_9GAMM</name>
<keyword evidence="5 12" id="KW-1003">Cell membrane</keyword>
<proteinExistence type="inferred from homology"/>
<dbReference type="InterPro" id="IPR004513">
    <property type="entry name" value="FtsX"/>
</dbReference>
<keyword evidence="7 12" id="KW-0132">Cell division</keyword>
<accession>A0AA90STJ9</accession>
<feature type="transmembrane region" description="Helical" evidence="13">
    <location>
        <begin position="218"/>
        <end position="242"/>
    </location>
</feature>
<sequence length="343" mass="37554">MSLFPSKREGNELTGRNTDRVNSDLELVKGVAKQEVATLSLGYLVELHRNMFVEALKRLLRAPIDTFINSLAIALAFVLPALFYLLMANIQQLGEGWDGSPKISLYLAPEINTDKLNDLKKEVAKIAAIKKATYISADDGLALLQRRVGITGVVSELGFNPLPGVLQLEVKDDVPHNELHVLTEGFEKLSGVERAKFDKQWVKRLLAIVGLLEQSSKVLAILLGLAIWLVINNTVGLCIAARKNEIQVVKLVGGTDGFIMLPFLYMGIIYGVAGACLAVVILWLVLVAIMPPIMNLIGLYTSAFKLIVPGGTMFFVLLLSGFILGILGALVSCYKYLREFSSR</sequence>
<dbReference type="GO" id="GO:0051301">
    <property type="term" value="P:cell division"/>
    <property type="evidence" value="ECO:0007669"/>
    <property type="project" value="UniProtKB-KW"/>
</dbReference>
<evidence type="ECO:0000256" key="10">
    <source>
        <dbReference type="ARBA" id="ARBA00023136"/>
    </source>
</evidence>
<evidence type="ECO:0000256" key="9">
    <source>
        <dbReference type="ARBA" id="ARBA00022989"/>
    </source>
</evidence>
<keyword evidence="10 12" id="KW-0472">Membrane</keyword>
<dbReference type="InterPro" id="IPR040690">
    <property type="entry name" value="FtsX_ECD"/>
</dbReference>
<gene>
    <name evidence="16" type="primary">ftsX</name>
    <name evidence="16" type="ORF">QS748_10530</name>
</gene>
<dbReference type="Pfam" id="PF02687">
    <property type="entry name" value="FtsX"/>
    <property type="match status" value="1"/>
</dbReference>
<comment type="similarity">
    <text evidence="2 12">Belongs to the ABC-4 integral membrane protein family. FtsX subfamily.</text>
</comment>
<comment type="subunit">
    <text evidence="3">Forms a membrane-associated complex with FtsE.</text>
</comment>
<dbReference type="GO" id="GO:0032153">
    <property type="term" value="C:cell division site"/>
    <property type="evidence" value="ECO:0007669"/>
    <property type="project" value="TreeGrafter"/>
</dbReference>
<dbReference type="PANTHER" id="PTHR47755:SF1">
    <property type="entry name" value="CELL DIVISION PROTEIN FTSX"/>
    <property type="match status" value="1"/>
</dbReference>
<feature type="transmembrane region" description="Helical" evidence="13">
    <location>
        <begin position="313"/>
        <end position="337"/>
    </location>
</feature>
<dbReference type="PANTHER" id="PTHR47755">
    <property type="entry name" value="CELL DIVISION PROTEIN FTSX"/>
    <property type="match status" value="1"/>
</dbReference>
<evidence type="ECO:0000313" key="16">
    <source>
        <dbReference type="EMBL" id="MDP0589589.1"/>
    </source>
</evidence>
<evidence type="ECO:0000256" key="3">
    <source>
        <dbReference type="ARBA" id="ARBA00011160"/>
    </source>
</evidence>
<evidence type="ECO:0000256" key="2">
    <source>
        <dbReference type="ARBA" id="ARBA00007379"/>
    </source>
</evidence>
<comment type="caution">
    <text evidence="16">The sequence shown here is derived from an EMBL/GenBank/DDBJ whole genome shotgun (WGS) entry which is preliminary data.</text>
</comment>
<dbReference type="InterPro" id="IPR047590">
    <property type="entry name" value="FtsX_proteobact-type"/>
</dbReference>
<evidence type="ECO:0000256" key="8">
    <source>
        <dbReference type="ARBA" id="ARBA00022692"/>
    </source>
</evidence>